<dbReference type="Pfam" id="PF12481">
    <property type="entry name" value="DUF3700"/>
    <property type="match status" value="1"/>
</dbReference>
<proteinExistence type="predicted"/>
<dbReference type="Proteomes" id="UP000653305">
    <property type="component" value="Unassembled WGS sequence"/>
</dbReference>
<protein>
    <submittedName>
        <fullName evidence="2">Stem-specific protein tsjt1</fullName>
    </submittedName>
</protein>
<name>A0A830CGT2_9LAMI</name>
<feature type="domain" description="DUF3700" evidence="1">
    <location>
        <begin position="2"/>
        <end position="193"/>
    </location>
</feature>
<comment type="caution">
    <text evidence="2">The sequence shown here is derived from an EMBL/GenBank/DDBJ whole genome shotgun (WGS) entry which is preliminary data.</text>
</comment>
<dbReference type="Gene3D" id="3.60.20.10">
    <property type="entry name" value="Glutamine Phosphoribosylpyrophosphate, subunit 1, domain 1"/>
    <property type="match status" value="1"/>
</dbReference>
<sequence length="213" mass="23877">MLAVFEKSISKTPIELSLPGVRTGRFNRSPEEIAELFGSWKSDSTFYHVSNCNFLALSHIDEYYPRSIVVMDDIYCIFSGALDNSSELRQLYGLSKKAAEATIIVEAYKMLCDRAPYPPGQVIADLQGSFAFILFDRRDSVLFLASDRDAHVRLYWGTATDGSLVCADDQNVISTCCGNAYTTFPRGKPQAPWLYSSLFQPYSSENILRGFID</sequence>
<organism evidence="2 3">
    <name type="scientific">Phtheirospermum japonicum</name>
    <dbReference type="NCBI Taxonomy" id="374723"/>
    <lineage>
        <taxon>Eukaryota</taxon>
        <taxon>Viridiplantae</taxon>
        <taxon>Streptophyta</taxon>
        <taxon>Embryophyta</taxon>
        <taxon>Tracheophyta</taxon>
        <taxon>Spermatophyta</taxon>
        <taxon>Magnoliopsida</taxon>
        <taxon>eudicotyledons</taxon>
        <taxon>Gunneridae</taxon>
        <taxon>Pentapetalae</taxon>
        <taxon>asterids</taxon>
        <taxon>lamiids</taxon>
        <taxon>Lamiales</taxon>
        <taxon>Orobanchaceae</taxon>
        <taxon>Orobanchaceae incertae sedis</taxon>
        <taxon>Phtheirospermum</taxon>
    </lineage>
</organism>
<dbReference type="InterPro" id="IPR024286">
    <property type="entry name" value="DUF3700"/>
</dbReference>
<accession>A0A830CGT2</accession>
<dbReference type="OrthoDB" id="2019121at2759"/>
<dbReference type="SUPFAM" id="SSF56235">
    <property type="entry name" value="N-terminal nucleophile aminohydrolases (Ntn hydrolases)"/>
    <property type="match status" value="1"/>
</dbReference>
<reference evidence="2" key="1">
    <citation type="submission" date="2020-07" db="EMBL/GenBank/DDBJ databases">
        <title>Ethylene signaling mediates host invasion by parasitic plants.</title>
        <authorList>
            <person name="Yoshida S."/>
        </authorList>
    </citation>
    <scope>NUCLEOTIDE SEQUENCE</scope>
    <source>
        <strain evidence="2">Okayama</strain>
    </source>
</reference>
<dbReference type="AlphaFoldDB" id="A0A830CGT2"/>
<dbReference type="InterPro" id="IPR029055">
    <property type="entry name" value="Ntn_hydrolases_N"/>
</dbReference>
<evidence type="ECO:0000313" key="3">
    <source>
        <dbReference type="Proteomes" id="UP000653305"/>
    </source>
</evidence>
<dbReference type="PANTHER" id="PTHR45952:SF8">
    <property type="entry name" value="STEM-SPECIFIC PROTEIN TSJT1"/>
    <property type="match status" value="1"/>
</dbReference>
<evidence type="ECO:0000259" key="1">
    <source>
        <dbReference type="SMART" id="SM01172"/>
    </source>
</evidence>
<dbReference type="EMBL" id="BMAC01000521">
    <property type="protein sequence ID" value="GFP98289.1"/>
    <property type="molecule type" value="Genomic_DNA"/>
</dbReference>
<dbReference type="PANTHER" id="PTHR45952">
    <property type="entry name" value="ALUMINUM INDUCED PROTEIN WITH YGL AND LRDR MOTIFS"/>
    <property type="match status" value="1"/>
</dbReference>
<dbReference type="InterPro" id="IPR044828">
    <property type="entry name" value="TSJT1-like"/>
</dbReference>
<gene>
    <name evidence="2" type="ORF">PHJA_001972800</name>
</gene>
<keyword evidence="3" id="KW-1185">Reference proteome</keyword>
<dbReference type="SMART" id="SM01172">
    <property type="entry name" value="DUF3700"/>
    <property type="match status" value="1"/>
</dbReference>
<evidence type="ECO:0000313" key="2">
    <source>
        <dbReference type="EMBL" id="GFP98289.1"/>
    </source>
</evidence>